<proteinExistence type="predicted"/>
<protein>
    <recommendedName>
        <fullName evidence="3">Secreted protein</fullName>
    </recommendedName>
</protein>
<evidence type="ECO:0008006" key="3">
    <source>
        <dbReference type="Google" id="ProtNLM"/>
    </source>
</evidence>
<accession>A0ABR5VAC7</accession>
<evidence type="ECO:0000313" key="2">
    <source>
        <dbReference type="Proteomes" id="UP000070339"/>
    </source>
</evidence>
<name>A0ABR5VAC7_9CORY</name>
<reference evidence="1 2" key="1">
    <citation type="journal article" date="2016" name="Int. J. Syst. Evol. Microbiol.">
        <title>Resolving the Complexity of Human Skin Metagenomes Using Single-Molecule Sequencing.</title>
        <authorList>
            <consortium name="NISC Comparative Sequencing Program"/>
            <person name="Tsai Y.C."/>
            <person name="Conlan S."/>
            <person name="Deming C."/>
            <person name="Segre J.A."/>
            <person name="Kong H.H."/>
            <person name="Korlach J."/>
            <person name="Oh J."/>
        </authorList>
    </citation>
    <scope>NUCLEOTIDE SEQUENCE [LARGE SCALE GENOMIC DNA]</scope>
    <source>
        <strain evidence="1 2">1B08</strain>
    </source>
</reference>
<dbReference type="EMBL" id="LTEB01000024">
    <property type="protein sequence ID" value="KXU18395.1"/>
    <property type="molecule type" value="Genomic_DNA"/>
</dbReference>
<gene>
    <name evidence="1" type="ORF">WM41_0950</name>
</gene>
<dbReference type="Proteomes" id="UP000070339">
    <property type="component" value="Unassembled WGS sequence"/>
</dbReference>
<evidence type="ECO:0000313" key="1">
    <source>
        <dbReference type="EMBL" id="KXU18395.1"/>
    </source>
</evidence>
<keyword evidence="2" id="KW-1185">Reference proteome</keyword>
<organism evidence="1 2">
    <name type="scientific">Corynebacterium simulans</name>
    <dbReference type="NCBI Taxonomy" id="146827"/>
    <lineage>
        <taxon>Bacteria</taxon>
        <taxon>Bacillati</taxon>
        <taxon>Actinomycetota</taxon>
        <taxon>Actinomycetes</taxon>
        <taxon>Mycobacteriales</taxon>
        <taxon>Corynebacteriaceae</taxon>
        <taxon>Corynebacterium</taxon>
    </lineage>
</organism>
<comment type="caution">
    <text evidence="1">The sequence shown here is derived from an EMBL/GenBank/DDBJ whole genome shotgun (WGS) entry which is preliminary data.</text>
</comment>
<sequence>MSTSSTAPSSEHNNGRRLRASSGMIAAATAALIGLATPLIAPAQADAPDLAALEAQAMSHSPLDSLGRPNEATQNRIREFAAQLWIPNDIRSAILSGLAFSMGQGGDPGVKLPEGQSPAFRQFYWPTVSAKCIGGQGDSMGSAIAVPGPTKMPAPGAGPGEAVFLFTALGTSPAAKEQGNMKVQWFNLDTFQSGVTPLFNNGINADGPTTVSGRATTGKGTVVAILSGSVNTQDSACTFPPTAAFLEVNS</sequence>